<dbReference type="GO" id="GO:0005886">
    <property type="term" value="C:plasma membrane"/>
    <property type="evidence" value="ECO:0007669"/>
    <property type="project" value="UniProtKB-SubCell"/>
</dbReference>
<dbReference type="PANTHER" id="PTHR43471:SF12">
    <property type="entry name" value="HYPOTHETICAL MEMBRANE PROTEIN, CONSERVED"/>
    <property type="match status" value="1"/>
</dbReference>
<protein>
    <submittedName>
        <fullName evidence="2">ABC-2 family transporter protein</fullName>
    </submittedName>
</protein>
<feature type="transmembrane region" description="Helical" evidence="1">
    <location>
        <begin position="15"/>
        <end position="34"/>
    </location>
</feature>
<dbReference type="AlphaFoldDB" id="A0A1V4SSR5"/>
<gene>
    <name evidence="2" type="ORF">CLHUN_01030</name>
</gene>
<feature type="transmembrane region" description="Helical" evidence="1">
    <location>
        <begin position="240"/>
        <end position="260"/>
    </location>
</feature>
<evidence type="ECO:0000313" key="3">
    <source>
        <dbReference type="Proteomes" id="UP000191554"/>
    </source>
</evidence>
<keyword evidence="3" id="KW-1185">Reference proteome</keyword>
<keyword evidence="1" id="KW-1133">Transmembrane helix</keyword>
<keyword evidence="1" id="KW-0812">Transmembrane</keyword>
<sequence>MLLYKREIIRNGKSTMLWTAILLLYNISMLLLYPSMTGAMKDKMNLMLQAFPKEMIIAMGLDKVSITELLGFYNTYCYLLVTILGGIFAMLQGISVLSKEEDEKTIEFLLSKPITRNRIIFEKVSAVLTNILILNIVVSMISYVAIELVSSEAYSLKALLLLFLGPVLMQVTFAAVGLLISIFIVKARINIPVGVGIVLGLYFISILATVSEKADFLKYVTPFKYVDGADIINSKAIEPVYLAIMTAVTLACTFITRLIYNKKDIVA</sequence>
<feature type="transmembrane region" description="Helical" evidence="1">
    <location>
        <begin position="79"/>
        <end position="98"/>
    </location>
</feature>
<dbReference type="Proteomes" id="UP000191554">
    <property type="component" value="Unassembled WGS sequence"/>
</dbReference>
<comment type="caution">
    <text evidence="2">The sequence shown here is derived from an EMBL/GenBank/DDBJ whole genome shotgun (WGS) entry which is preliminary data.</text>
</comment>
<proteinExistence type="predicted"/>
<organism evidence="2 3">
    <name type="scientific">Ruminiclostridium hungatei</name>
    <name type="common">Clostridium hungatei</name>
    <dbReference type="NCBI Taxonomy" id="48256"/>
    <lineage>
        <taxon>Bacteria</taxon>
        <taxon>Bacillati</taxon>
        <taxon>Bacillota</taxon>
        <taxon>Clostridia</taxon>
        <taxon>Eubacteriales</taxon>
        <taxon>Oscillospiraceae</taxon>
        <taxon>Ruminiclostridium</taxon>
    </lineage>
</organism>
<dbReference type="GO" id="GO:0140359">
    <property type="term" value="F:ABC-type transporter activity"/>
    <property type="evidence" value="ECO:0007669"/>
    <property type="project" value="InterPro"/>
</dbReference>
<evidence type="ECO:0000313" key="2">
    <source>
        <dbReference type="EMBL" id="OPX46287.1"/>
    </source>
</evidence>
<evidence type="ECO:0000256" key="1">
    <source>
        <dbReference type="SAM" id="Phobius"/>
    </source>
</evidence>
<dbReference type="PANTHER" id="PTHR43471">
    <property type="entry name" value="ABC TRANSPORTER PERMEASE"/>
    <property type="match status" value="1"/>
</dbReference>
<reference evidence="2 3" key="1">
    <citation type="submission" date="2017-03" db="EMBL/GenBank/DDBJ databases">
        <title>Genome sequence of Clostridium hungatei DSM 14427.</title>
        <authorList>
            <person name="Poehlein A."/>
            <person name="Daniel R."/>
        </authorList>
    </citation>
    <scope>NUCLEOTIDE SEQUENCE [LARGE SCALE GENOMIC DNA]</scope>
    <source>
        <strain evidence="2 3">DSM 14427</strain>
    </source>
</reference>
<feature type="transmembrane region" description="Helical" evidence="1">
    <location>
        <begin position="158"/>
        <end position="184"/>
    </location>
</feature>
<dbReference type="STRING" id="48256.CLHUN_01030"/>
<feature type="transmembrane region" description="Helical" evidence="1">
    <location>
        <begin position="191"/>
        <end position="210"/>
    </location>
</feature>
<accession>A0A1V4SSR5</accession>
<dbReference type="Pfam" id="PF12679">
    <property type="entry name" value="ABC2_membrane_2"/>
    <property type="match status" value="1"/>
</dbReference>
<feature type="transmembrane region" description="Helical" evidence="1">
    <location>
        <begin position="119"/>
        <end position="146"/>
    </location>
</feature>
<dbReference type="OrthoDB" id="9800309at2"/>
<dbReference type="RefSeq" id="WP_080062609.1">
    <property type="nucleotide sequence ID" value="NZ_MZGX01000001.1"/>
</dbReference>
<name>A0A1V4SSR5_RUMHU</name>
<dbReference type="EMBL" id="MZGX01000001">
    <property type="protein sequence ID" value="OPX46287.1"/>
    <property type="molecule type" value="Genomic_DNA"/>
</dbReference>
<keyword evidence="1" id="KW-0472">Membrane</keyword>